<organism evidence="2 4">
    <name type="scientific">Pichia sorbitophila (strain ATCC MYA-4447 / BCRC 22081 / CBS 7064 / NBRC 10061 / NRRL Y-12695)</name>
    <name type="common">Hybrid yeast</name>
    <dbReference type="NCBI Taxonomy" id="559304"/>
    <lineage>
        <taxon>Eukaryota</taxon>
        <taxon>Fungi</taxon>
        <taxon>Dikarya</taxon>
        <taxon>Ascomycota</taxon>
        <taxon>Saccharomycotina</taxon>
        <taxon>Pichiomycetes</taxon>
        <taxon>Debaryomycetaceae</taxon>
        <taxon>Millerozyma</taxon>
    </lineage>
</organism>
<protein>
    <submittedName>
        <fullName evidence="2">Piso0_000504 protein</fullName>
    </submittedName>
</protein>
<sequence>MPISSVLALAVATAITYSDVPRQRSPTKISPAASDIMSITVLTPLLVPHPDAHPLVAPPGTINCVSYIVAALEWSPHKLNSTHWVTHPSSSYTVTRLLQYTSWLCYPVKPSVWHMFGLSSESQCRFLFDAALAHKKFSPLPEPVL</sequence>
<reference evidence="2" key="1">
    <citation type="submission" date="2011-10" db="EMBL/GenBank/DDBJ databases">
        <authorList>
            <person name="Genoscope - CEA"/>
        </authorList>
    </citation>
    <scope>NUCLEOTIDE SEQUENCE</scope>
    <source>
        <strain evidence="2">CBS 7064</strain>
    </source>
</reference>
<accession>G8YVL8</accession>
<dbReference type="Proteomes" id="UP000005222">
    <property type="component" value="Chromosome A"/>
</dbReference>
<dbReference type="EMBL" id="FO082059">
    <property type="protein sequence ID" value="CCE72901.1"/>
    <property type="molecule type" value="Genomic_DNA"/>
</dbReference>
<evidence type="ECO:0000313" key="4">
    <source>
        <dbReference type="Proteomes" id="UP000005222"/>
    </source>
</evidence>
<dbReference type="HOGENOM" id="CLU_1787531_0_0_1"/>
<keyword evidence="1" id="KW-0732">Signal</keyword>
<name>G8YVL8_PICSO</name>
<feature type="signal peptide" evidence="1">
    <location>
        <begin position="1"/>
        <end position="18"/>
    </location>
</feature>
<proteinExistence type="predicted"/>
<dbReference type="AlphaFoldDB" id="G8YVL8"/>
<feature type="chain" id="PRO_5007664862" evidence="1">
    <location>
        <begin position="19"/>
        <end position="145"/>
    </location>
</feature>
<evidence type="ECO:0000256" key="1">
    <source>
        <dbReference type="SAM" id="SignalP"/>
    </source>
</evidence>
<dbReference type="EMBL" id="FO082058">
    <property type="protein sequence ID" value="CCE73462.1"/>
    <property type="molecule type" value="Genomic_DNA"/>
</dbReference>
<evidence type="ECO:0000313" key="3">
    <source>
        <dbReference type="EMBL" id="CCE73462.1"/>
    </source>
</evidence>
<dbReference type="Proteomes" id="UP000005222">
    <property type="component" value="Chromosome B"/>
</dbReference>
<dbReference type="InParanoid" id="G8YVL8"/>
<reference evidence="4" key="2">
    <citation type="journal article" date="2012" name="G3 (Bethesda)">
        <title>Pichia sorbitophila, an interspecies yeast hybrid reveals early steps of genome resolution following polyploidization.</title>
        <authorList>
            <person name="Leh Louis V."/>
            <person name="Despons L."/>
            <person name="Friedrich A."/>
            <person name="Martin T."/>
            <person name="Durrens P."/>
            <person name="Casaregola S."/>
            <person name="Neuveglise C."/>
            <person name="Fairhead C."/>
            <person name="Marck C."/>
            <person name="Cruz J.A."/>
            <person name="Straub M.L."/>
            <person name="Kugler V."/>
            <person name="Sacerdot C."/>
            <person name="Uzunov Z."/>
            <person name="Thierry A."/>
            <person name="Weiss S."/>
            <person name="Bleykasten C."/>
            <person name="De Montigny J."/>
            <person name="Jacques N."/>
            <person name="Jung P."/>
            <person name="Lemaire M."/>
            <person name="Mallet S."/>
            <person name="Morel G."/>
            <person name="Richard G.F."/>
            <person name="Sarkar A."/>
            <person name="Savel G."/>
            <person name="Schacherer J."/>
            <person name="Seret M.L."/>
            <person name="Talla E."/>
            <person name="Samson G."/>
            <person name="Jubin C."/>
            <person name="Poulain J."/>
            <person name="Vacherie B."/>
            <person name="Barbe V."/>
            <person name="Pelletier E."/>
            <person name="Sherman D.J."/>
            <person name="Westhof E."/>
            <person name="Weissenbach J."/>
            <person name="Baret P.V."/>
            <person name="Wincker P."/>
            <person name="Gaillardin C."/>
            <person name="Dujon B."/>
            <person name="Souciet J.L."/>
        </authorList>
    </citation>
    <scope>NUCLEOTIDE SEQUENCE [LARGE SCALE GENOMIC DNA]</scope>
    <source>
        <strain evidence="4">ATCC MYA-4447 / BCRC 22081 / CBS 7064 / NBRC 10061 / NRRL Y-12695</strain>
    </source>
</reference>
<gene>
    <name evidence="2" type="primary">Piso0_000504</name>
    <name evidence="2" type="ORF">GNLVRS01_PISO0A10802g</name>
    <name evidence="3" type="ORF">GNLVRS01_PISO0B10869g</name>
</gene>
<evidence type="ECO:0000313" key="2">
    <source>
        <dbReference type="EMBL" id="CCE72901.1"/>
    </source>
</evidence>
<keyword evidence="4" id="KW-1185">Reference proteome</keyword>